<evidence type="ECO:0000313" key="1">
    <source>
        <dbReference type="EMBL" id="KAI5670665.1"/>
    </source>
</evidence>
<protein>
    <submittedName>
        <fullName evidence="1">Uncharacterized protein</fullName>
    </submittedName>
</protein>
<dbReference type="Proteomes" id="UP001060085">
    <property type="component" value="Linkage Group LG03"/>
</dbReference>
<comment type="caution">
    <text evidence="1">The sequence shown here is derived from an EMBL/GenBank/DDBJ whole genome shotgun (WGS) entry which is preliminary data.</text>
</comment>
<proteinExistence type="predicted"/>
<evidence type="ECO:0000313" key="2">
    <source>
        <dbReference type="Proteomes" id="UP001060085"/>
    </source>
</evidence>
<sequence length="511" mass="59411">MVATLLLRPECPMNEGHWGQIHNTISEIREEKTTNQILERKKGRIARHMCNGMFVPKYLSRCSTHDVNEVIKSKYVADFLENEIKLRNASDRANVSRRMLLFAVFYMERFSPVGEKVSPYQSRRTPRIVDWSYALINKRVQKFRELRLFSRVDIDMVDALGPRKDAAELDALRSTFDSFGADVIEVKGELKSLWESVNQIGRNVSEEGEDIQMDSEKTKETRFEILITEMRGDLPESRPKNVQPFIDDGLNGHTAKKLVMPMSVPSWLAGDMDCPIVTEDVTMHDADEDTVSDRKIDEGDDIIGCNEICDERVVNDEEDTCSKEAQKLPSRVLSRKKMMIDLRRLPNMVKFKILQNLWDLKKYPGESVAEMVLHDCNRNILLTYAERRKYNGKARIWYLSTWFQICVPIHWDKDHWFMFIVDILKYKITMLDSLRSCVAGKKSVVNEVVYLLLQKFTPNHSKHDCGVFLMKFLENASNLKVIEKIKLETLYSMIWVITLSLVTDISRFPYI</sequence>
<dbReference type="EMBL" id="CM044703">
    <property type="protein sequence ID" value="KAI5670665.1"/>
    <property type="molecule type" value="Genomic_DNA"/>
</dbReference>
<reference evidence="2" key="1">
    <citation type="journal article" date="2023" name="Nat. Plants">
        <title>Single-cell RNA sequencing provides a high-resolution roadmap for understanding the multicellular compartmentation of specialized metabolism.</title>
        <authorList>
            <person name="Sun S."/>
            <person name="Shen X."/>
            <person name="Li Y."/>
            <person name="Li Y."/>
            <person name="Wang S."/>
            <person name="Li R."/>
            <person name="Zhang H."/>
            <person name="Shen G."/>
            <person name="Guo B."/>
            <person name="Wei J."/>
            <person name="Xu J."/>
            <person name="St-Pierre B."/>
            <person name="Chen S."/>
            <person name="Sun C."/>
        </authorList>
    </citation>
    <scope>NUCLEOTIDE SEQUENCE [LARGE SCALE GENOMIC DNA]</scope>
</reference>
<organism evidence="1 2">
    <name type="scientific">Catharanthus roseus</name>
    <name type="common">Madagascar periwinkle</name>
    <name type="synonym">Vinca rosea</name>
    <dbReference type="NCBI Taxonomy" id="4058"/>
    <lineage>
        <taxon>Eukaryota</taxon>
        <taxon>Viridiplantae</taxon>
        <taxon>Streptophyta</taxon>
        <taxon>Embryophyta</taxon>
        <taxon>Tracheophyta</taxon>
        <taxon>Spermatophyta</taxon>
        <taxon>Magnoliopsida</taxon>
        <taxon>eudicotyledons</taxon>
        <taxon>Gunneridae</taxon>
        <taxon>Pentapetalae</taxon>
        <taxon>asterids</taxon>
        <taxon>lamiids</taxon>
        <taxon>Gentianales</taxon>
        <taxon>Apocynaceae</taxon>
        <taxon>Rauvolfioideae</taxon>
        <taxon>Vinceae</taxon>
        <taxon>Catharanthinae</taxon>
        <taxon>Catharanthus</taxon>
    </lineage>
</organism>
<keyword evidence="2" id="KW-1185">Reference proteome</keyword>
<gene>
    <name evidence="1" type="ORF">M9H77_11029</name>
</gene>
<name>A0ACC0BDG4_CATRO</name>
<accession>A0ACC0BDG4</accession>